<dbReference type="Pfam" id="PF08885">
    <property type="entry name" value="GSCFA"/>
    <property type="match status" value="1"/>
</dbReference>
<dbReference type="AlphaFoldDB" id="A0A562NCN5"/>
<protein>
    <submittedName>
        <fullName evidence="2">GSCFA family protein</fullName>
    </submittedName>
</protein>
<comment type="caution">
    <text evidence="2">The sequence shown here is derived from an EMBL/GenBank/DDBJ whole genome shotgun (WGS) entry which is preliminary data.</text>
</comment>
<dbReference type="Proteomes" id="UP000316225">
    <property type="component" value="Unassembled WGS sequence"/>
</dbReference>
<name>A0A562NCN5_9RHOB</name>
<reference evidence="2 3" key="1">
    <citation type="journal article" date="2015" name="Stand. Genomic Sci.">
        <title>Genomic Encyclopedia of Bacterial and Archaeal Type Strains, Phase III: the genomes of soil and plant-associated and newly described type strains.</title>
        <authorList>
            <person name="Whitman W.B."/>
            <person name="Woyke T."/>
            <person name="Klenk H.P."/>
            <person name="Zhou Y."/>
            <person name="Lilburn T.G."/>
            <person name="Beck B.J."/>
            <person name="De Vos P."/>
            <person name="Vandamme P."/>
            <person name="Eisen J.A."/>
            <person name="Garrity G."/>
            <person name="Hugenholtz P."/>
            <person name="Kyrpides N.C."/>
        </authorList>
    </citation>
    <scope>NUCLEOTIDE SEQUENCE [LARGE SCALE GENOMIC DNA]</scope>
    <source>
        <strain evidence="2 3">CGMCC 1.5364</strain>
    </source>
</reference>
<dbReference type="OrthoDB" id="369216at2"/>
<proteinExistence type="predicted"/>
<evidence type="ECO:0000313" key="3">
    <source>
        <dbReference type="Proteomes" id="UP000316225"/>
    </source>
</evidence>
<accession>A0A562NCN5</accession>
<keyword evidence="3" id="KW-1185">Reference proteome</keyword>
<organism evidence="2 3">
    <name type="scientific">Paracoccus sulfuroxidans</name>
    <dbReference type="NCBI Taxonomy" id="384678"/>
    <lineage>
        <taxon>Bacteria</taxon>
        <taxon>Pseudomonadati</taxon>
        <taxon>Pseudomonadota</taxon>
        <taxon>Alphaproteobacteria</taxon>
        <taxon>Rhodobacterales</taxon>
        <taxon>Paracoccaceae</taxon>
        <taxon>Paracoccus</taxon>
    </lineage>
</organism>
<dbReference type="EMBL" id="VLKU01000012">
    <property type="protein sequence ID" value="TWI29952.1"/>
    <property type="molecule type" value="Genomic_DNA"/>
</dbReference>
<evidence type="ECO:0000313" key="2">
    <source>
        <dbReference type="EMBL" id="TWI29952.1"/>
    </source>
</evidence>
<sequence>MSHPYADLPATAFWRSAVAGTAPEALEGIAAPKFRLDGQSAIATAGSCFAQHVGRALRAAGLNVLDAEPAPPKCPPQVARDYGYGIYSARYGNIYSTRQLLQLLQDAMGDVVDPAAIWPRGRRFHDALRPTIEPDGFASPQEAVALRHTHLGKLRDLFQRATHFVFTLGLTECWADRESGRVYPTCPGVVAGAFDPARHVFMNLGWPEVMADLTAVRDLLRGLNPDLRMILTVSPVPLTATASGQHVLQASTASKAILRAAAGAFAEAHEDVDYFPSYEIVTNPAAGGRFFAPNLREVTAEGVAAAMQAFLAAHGVAERASSAPVALDEDVDLGDVICEEILLEAFRK</sequence>
<evidence type="ECO:0000259" key="1">
    <source>
        <dbReference type="Pfam" id="PF08885"/>
    </source>
</evidence>
<dbReference type="RefSeq" id="WP_145399497.1">
    <property type="nucleotide sequence ID" value="NZ_VLKU01000012.1"/>
</dbReference>
<gene>
    <name evidence="2" type="ORF">IQ24_03425</name>
</gene>
<dbReference type="InterPro" id="IPR014982">
    <property type="entry name" value="GSCFA"/>
</dbReference>
<feature type="domain" description="GSCFA" evidence="1">
    <location>
        <begin position="42"/>
        <end position="310"/>
    </location>
</feature>